<dbReference type="InterPro" id="IPR052173">
    <property type="entry name" value="Beta-lactam_resp_regulator"/>
</dbReference>
<evidence type="ECO:0000313" key="3">
    <source>
        <dbReference type="EMBL" id="MBJ7595151.1"/>
    </source>
</evidence>
<feature type="transmembrane region" description="Helical" evidence="1">
    <location>
        <begin position="229"/>
        <end position="250"/>
    </location>
</feature>
<dbReference type="GO" id="GO:0008237">
    <property type="term" value="F:metallopeptidase activity"/>
    <property type="evidence" value="ECO:0007669"/>
    <property type="project" value="UniProtKB-KW"/>
</dbReference>
<dbReference type="Gene3D" id="3.30.2010.10">
    <property type="entry name" value="Metalloproteases ('zincins'), catalytic domain"/>
    <property type="match status" value="1"/>
</dbReference>
<feature type="domain" description="Peptidase M56" evidence="2">
    <location>
        <begin position="42"/>
        <end position="180"/>
    </location>
</feature>
<dbReference type="InterPro" id="IPR008756">
    <property type="entry name" value="Peptidase_M56"/>
</dbReference>
<dbReference type="EMBL" id="JAEKNS010000101">
    <property type="protein sequence ID" value="MBJ7595151.1"/>
    <property type="molecule type" value="Genomic_DNA"/>
</dbReference>
<evidence type="ECO:0000259" key="2">
    <source>
        <dbReference type="Pfam" id="PF05569"/>
    </source>
</evidence>
<keyword evidence="3" id="KW-0378">Hydrolase</keyword>
<evidence type="ECO:0000256" key="1">
    <source>
        <dbReference type="SAM" id="Phobius"/>
    </source>
</evidence>
<keyword evidence="3" id="KW-0482">Metalloprotease</keyword>
<reference evidence="3 4" key="1">
    <citation type="submission" date="2020-10" db="EMBL/GenBank/DDBJ databases">
        <title>Ca. Dormibacterota MAGs.</title>
        <authorList>
            <person name="Montgomery K."/>
        </authorList>
    </citation>
    <scope>NUCLEOTIDE SEQUENCE [LARGE SCALE GENOMIC DNA]</scope>
    <source>
        <strain evidence="3">SC8812_S17_18</strain>
    </source>
</reference>
<dbReference type="AlphaFoldDB" id="A0A934JT05"/>
<gene>
    <name evidence="3" type="ORF">JF886_09870</name>
</gene>
<dbReference type="PANTHER" id="PTHR34978:SF3">
    <property type="entry name" value="SLR0241 PROTEIN"/>
    <property type="match status" value="1"/>
</dbReference>
<protein>
    <submittedName>
        <fullName evidence="3">M48 family metalloprotease</fullName>
    </submittedName>
</protein>
<dbReference type="Proteomes" id="UP000606991">
    <property type="component" value="Unassembled WGS sequence"/>
</dbReference>
<name>A0A934JT05_9BACT</name>
<dbReference type="Pfam" id="PF05569">
    <property type="entry name" value="Peptidase_M56"/>
    <property type="match status" value="1"/>
</dbReference>
<keyword evidence="3" id="KW-0645">Protease</keyword>
<feature type="transmembrane region" description="Helical" evidence="1">
    <location>
        <begin position="37"/>
        <end position="57"/>
    </location>
</feature>
<sequence>MAGLLPLCFLSAAGMCPGWRCGESSSSMAGWTVARSVPLGLGVLLTSVVIRAAWLAWRARRIEAQLRSGPMPGVRTASARRRVGGRAQLTDVEHIAVCTGVRRPRVYVSLDVVESLDDEELSAVLLHERRHAVRRDPLRRLLRNSLADVLWFAPAVGWWAERRIGRDEVAADAHAVEKVGARPVAAALLKLEPSPGARFAGAAYGDAATARVGRLLGDPDQAGRLPTRLLLRTVLGAGVTVVLMVCLASLTG</sequence>
<organism evidence="3 4">
    <name type="scientific">Candidatus Aeolococcus gillhamiae</name>
    <dbReference type="NCBI Taxonomy" id="3127015"/>
    <lineage>
        <taxon>Bacteria</taxon>
        <taxon>Bacillati</taxon>
        <taxon>Candidatus Dormiibacterota</taxon>
        <taxon>Candidatus Dormibacteria</taxon>
        <taxon>Candidatus Aeolococcales</taxon>
        <taxon>Candidatus Aeolococcaceae</taxon>
        <taxon>Candidatus Aeolococcus</taxon>
    </lineage>
</organism>
<keyword evidence="1" id="KW-0812">Transmembrane</keyword>
<proteinExistence type="predicted"/>
<dbReference type="RefSeq" id="WP_337311993.1">
    <property type="nucleotide sequence ID" value="NZ_JAEKNS010000101.1"/>
</dbReference>
<evidence type="ECO:0000313" key="4">
    <source>
        <dbReference type="Proteomes" id="UP000606991"/>
    </source>
</evidence>
<dbReference type="PANTHER" id="PTHR34978">
    <property type="entry name" value="POSSIBLE SENSOR-TRANSDUCER PROTEIN BLAR"/>
    <property type="match status" value="1"/>
</dbReference>
<accession>A0A934JT05</accession>
<keyword evidence="1" id="KW-1133">Transmembrane helix</keyword>
<keyword evidence="1" id="KW-0472">Membrane</keyword>
<comment type="caution">
    <text evidence="3">The sequence shown here is derived from an EMBL/GenBank/DDBJ whole genome shotgun (WGS) entry which is preliminary data.</text>
</comment>